<comment type="caution">
    <text evidence="1">The sequence shown here is derived from an EMBL/GenBank/DDBJ whole genome shotgun (WGS) entry which is preliminary data.</text>
</comment>
<keyword evidence="2" id="KW-1185">Reference proteome</keyword>
<dbReference type="OrthoDB" id="5354164at2759"/>
<reference evidence="1" key="1">
    <citation type="submission" date="2021-07" db="EMBL/GenBank/DDBJ databases">
        <authorList>
            <person name="Durling M."/>
        </authorList>
    </citation>
    <scope>NUCLEOTIDE SEQUENCE</scope>
</reference>
<protein>
    <submittedName>
        <fullName evidence="1">Uncharacterized protein</fullName>
    </submittedName>
</protein>
<proteinExistence type="predicted"/>
<dbReference type="EMBL" id="CAJVRL010000025">
    <property type="protein sequence ID" value="CAG8949984.1"/>
    <property type="molecule type" value="Genomic_DNA"/>
</dbReference>
<gene>
    <name evidence="1" type="ORF">HYFRA_00004316</name>
</gene>
<name>A0A9N9PF64_9HELO</name>
<sequence length="1037" mass="116368">MALSFGKVSGAIAAMHNETTAALVNLNADFTLIKLEAPAEYSALGNTISTKRKTDAEEGTLHKTARRLGALFKDVLPVTDELCRAYGTRVSEICSMLPTTTTQEHLGIFGSHLGLDITSIWAAATSGSAAIQAHLLACMLARIFPNQEAISLWVELVEKRKEWIRIKQGNTLYSSDHHNEIMASQQDISRSDLATWDSSARAWLQSADQAKKRQHIQTMLILNNASVPVNSEPQTYDSLMKAWTTALEAMNFLVKGIPQRVQDGATLLAVSSWHLYPDMIVHGTTHADVRQQDPLFPTGTFLTLGLQHVRDDTKSVYWSLPLACLQFYGHPVQAVRAIGPENKRITCDQFAYVILGCLFGGWNEYAVNDEDGLERLGRITDLMNIPLSLRFKHSKANTWLIYLAVAAQNYLECEEEERTVAQQLVNLGRRWSTFLYPRHTSQPPPLFGLSTLSGLLKVLKTPDHRVHCLRRWVMMSSQNGADLIIRYSVHNSDVTWVEYASTVPTSSQSPLKRTSDGNLKPAESLPAKSFRWLHASQYQLTLFVQYRDDFRDVEVAKEKLSRMKSAYTPIDSSLNHRFSNENIRYWKEIEELREVILYAQRHRYIQSLGETYLPVIQDVKSDKFKRELDTRLCFPTSKDFVEASQELLASLLNSPLEVGPVTMPLMYYAGIHSVCGLYSLTHRNRQSLHDIHLNPLFVDDFFQPDKVDLGLLQQYFASVDPNVRFLIRHLTACAMMSEVYHLLPGAEISTAVLKTSLAAAKWVNEATETPDSAGLNISQAFACIAMFDSGTCNLAPESLSQVFALSSGNSLYILASLLCDPFERPRASEIRRVVGNVGRPGMTFLISPPEVKTREADPGQWMAINHSAFDGQPANHFGNTSIHLSFTNYEIPLIPDENHQHLIDRVFVLVETLVSVYDGQTWVGEVDILKTFNHHVIQRAVNDQFCSHAERGVSYEAVVRKFSRLAATSIENWDELIEAPASGTVVAKAHKSWLARLAITAMAVKYGFAPVILPEEPCWLCCSRSFLASRDKYALVW</sequence>
<evidence type="ECO:0000313" key="2">
    <source>
        <dbReference type="Proteomes" id="UP000696280"/>
    </source>
</evidence>
<organism evidence="1 2">
    <name type="scientific">Hymenoscyphus fraxineus</name>
    <dbReference type="NCBI Taxonomy" id="746836"/>
    <lineage>
        <taxon>Eukaryota</taxon>
        <taxon>Fungi</taxon>
        <taxon>Dikarya</taxon>
        <taxon>Ascomycota</taxon>
        <taxon>Pezizomycotina</taxon>
        <taxon>Leotiomycetes</taxon>
        <taxon>Helotiales</taxon>
        <taxon>Helotiaceae</taxon>
        <taxon>Hymenoscyphus</taxon>
    </lineage>
</organism>
<accession>A0A9N9PF64</accession>
<dbReference type="AlphaFoldDB" id="A0A9N9PF64"/>
<evidence type="ECO:0000313" key="1">
    <source>
        <dbReference type="EMBL" id="CAG8949984.1"/>
    </source>
</evidence>
<dbReference type="Proteomes" id="UP000696280">
    <property type="component" value="Unassembled WGS sequence"/>
</dbReference>